<feature type="compositionally biased region" description="Basic residues" evidence="6">
    <location>
        <begin position="131"/>
        <end position="151"/>
    </location>
</feature>
<dbReference type="InterPro" id="IPR014721">
    <property type="entry name" value="Ribsml_uS5_D2-typ_fold_subgr"/>
</dbReference>
<keyword evidence="2 4" id="KW-0689">Ribosomal protein</keyword>
<dbReference type="PROSITE" id="PS00360">
    <property type="entry name" value="RIBOSOMAL_S9"/>
    <property type="match status" value="1"/>
</dbReference>
<sequence>MPKKTKNIEYYEAVGRRKTSIARVRLYIVNKEKIAIVNGNKIKAGEIYINNKPAEKTFPALQEKEQYLLPLRLTQNEDRFAISILLRGGGRTGQVEAMVHGLSRALLHIEEATFKPLLRKEGLLTRDPRARERRKVGTGGKARRSKQSPKR</sequence>
<dbReference type="GO" id="GO:0006412">
    <property type="term" value="P:translation"/>
    <property type="evidence" value="ECO:0007669"/>
    <property type="project" value="InterPro"/>
</dbReference>
<dbReference type="InterPro" id="IPR000754">
    <property type="entry name" value="Ribosomal_uS9"/>
</dbReference>
<dbReference type="GO" id="GO:0003735">
    <property type="term" value="F:structural constituent of ribosome"/>
    <property type="evidence" value="ECO:0007669"/>
    <property type="project" value="InterPro"/>
</dbReference>
<evidence type="ECO:0000313" key="8">
    <source>
        <dbReference type="Proteomes" id="UP000034344"/>
    </source>
</evidence>
<dbReference type="EMBL" id="LBRS01000001">
    <property type="protein sequence ID" value="KKQ02168.1"/>
    <property type="molecule type" value="Genomic_DNA"/>
</dbReference>
<evidence type="ECO:0000256" key="2">
    <source>
        <dbReference type="ARBA" id="ARBA00022980"/>
    </source>
</evidence>
<dbReference type="InterPro" id="IPR020568">
    <property type="entry name" value="Ribosomal_Su5_D2-typ_SF"/>
</dbReference>
<comment type="similarity">
    <text evidence="1 4">Belongs to the universal ribosomal protein uS9 family.</text>
</comment>
<evidence type="ECO:0000313" key="7">
    <source>
        <dbReference type="EMBL" id="KKQ02168.1"/>
    </source>
</evidence>
<comment type="caution">
    <text evidence="7">The sequence shown here is derived from an EMBL/GenBank/DDBJ whole genome shotgun (WGS) entry which is preliminary data.</text>
</comment>
<dbReference type="InterPro" id="IPR020574">
    <property type="entry name" value="Ribosomal_uS9_CS"/>
</dbReference>
<evidence type="ECO:0000256" key="5">
    <source>
        <dbReference type="RuleBase" id="RU003816"/>
    </source>
</evidence>
<dbReference type="GO" id="GO:0022627">
    <property type="term" value="C:cytosolic small ribosomal subunit"/>
    <property type="evidence" value="ECO:0007669"/>
    <property type="project" value="TreeGrafter"/>
</dbReference>
<accession>A0A0G0E5H4</accession>
<dbReference type="SUPFAM" id="SSF54211">
    <property type="entry name" value="Ribosomal protein S5 domain 2-like"/>
    <property type="match status" value="1"/>
</dbReference>
<dbReference type="Pfam" id="PF00380">
    <property type="entry name" value="Ribosomal_S9"/>
    <property type="match status" value="1"/>
</dbReference>
<evidence type="ECO:0000256" key="4">
    <source>
        <dbReference type="RuleBase" id="RU003815"/>
    </source>
</evidence>
<dbReference type="PANTHER" id="PTHR21569:SF1">
    <property type="entry name" value="SMALL RIBOSOMAL SUBUNIT PROTEIN US9M"/>
    <property type="match status" value="1"/>
</dbReference>
<proteinExistence type="inferred from homology"/>
<keyword evidence="3 4" id="KW-0687">Ribonucleoprotein</keyword>
<dbReference type="PANTHER" id="PTHR21569">
    <property type="entry name" value="RIBOSOMAL PROTEIN S9"/>
    <property type="match status" value="1"/>
</dbReference>
<evidence type="ECO:0000256" key="1">
    <source>
        <dbReference type="ARBA" id="ARBA00005251"/>
    </source>
</evidence>
<reference evidence="7 8" key="1">
    <citation type="journal article" date="2015" name="Nature">
        <title>rRNA introns, odd ribosomes, and small enigmatic genomes across a large radiation of phyla.</title>
        <authorList>
            <person name="Brown C.T."/>
            <person name="Hug L.A."/>
            <person name="Thomas B.C."/>
            <person name="Sharon I."/>
            <person name="Castelle C.J."/>
            <person name="Singh A."/>
            <person name="Wilkins M.J."/>
            <person name="Williams K.H."/>
            <person name="Banfield J.F."/>
        </authorList>
    </citation>
    <scope>NUCLEOTIDE SEQUENCE [LARGE SCALE GENOMIC DNA]</scope>
</reference>
<name>A0A0G0E5H4_9BACT</name>
<gene>
    <name evidence="7" type="ORF">US11_C0001G0127</name>
</gene>
<dbReference type="PATRIC" id="fig|1618480.3.peg.135"/>
<evidence type="ECO:0000256" key="6">
    <source>
        <dbReference type="SAM" id="MobiDB-lite"/>
    </source>
</evidence>
<dbReference type="AlphaFoldDB" id="A0A0G0E5H4"/>
<organism evidence="7 8">
    <name type="scientific">Candidatus Roizmanbacteria bacterium GW2011_GWA2_36_23</name>
    <dbReference type="NCBI Taxonomy" id="1618480"/>
    <lineage>
        <taxon>Bacteria</taxon>
        <taxon>Candidatus Roizmaniibacteriota</taxon>
    </lineage>
</organism>
<evidence type="ECO:0000256" key="3">
    <source>
        <dbReference type="ARBA" id="ARBA00023274"/>
    </source>
</evidence>
<feature type="region of interest" description="Disordered" evidence="6">
    <location>
        <begin position="124"/>
        <end position="151"/>
    </location>
</feature>
<dbReference type="GO" id="GO:0003723">
    <property type="term" value="F:RNA binding"/>
    <property type="evidence" value="ECO:0007669"/>
    <property type="project" value="TreeGrafter"/>
</dbReference>
<dbReference type="Proteomes" id="UP000034344">
    <property type="component" value="Unassembled WGS sequence"/>
</dbReference>
<protein>
    <recommendedName>
        <fullName evidence="5">30S ribosomal protein S9</fullName>
    </recommendedName>
</protein>
<dbReference type="STRING" id="1618480.US11_C0001G0127"/>
<dbReference type="Gene3D" id="3.30.230.10">
    <property type="match status" value="1"/>
</dbReference>